<reference evidence="2" key="1">
    <citation type="submission" date="2022-10" db="EMBL/GenBank/DDBJ databases">
        <title>Puccinia triticina Genome sequencing and assembly.</title>
        <authorList>
            <person name="Li C."/>
        </authorList>
    </citation>
    <scope>NUCLEOTIDE SEQUENCE</scope>
    <source>
        <strain evidence="2">Pt15</strain>
    </source>
</reference>
<dbReference type="EMBL" id="CP110421">
    <property type="protein sequence ID" value="WAQ80692.1"/>
    <property type="molecule type" value="Genomic_DNA"/>
</dbReference>
<accession>A0ABY7C8B7</accession>
<evidence type="ECO:0000313" key="3">
    <source>
        <dbReference type="Proteomes" id="UP001164743"/>
    </source>
</evidence>
<protein>
    <submittedName>
        <fullName evidence="2">Uncharacterized protein</fullName>
    </submittedName>
</protein>
<feature type="compositionally biased region" description="Basic and acidic residues" evidence="1">
    <location>
        <begin position="46"/>
        <end position="70"/>
    </location>
</feature>
<proteinExistence type="predicted"/>
<dbReference type="RefSeq" id="XP_053016247.1">
    <property type="nucleotide sequence ID" value="XM_053165324.1"/>
</dbReference>
<keyword evidence="3" id="KW-1185">Reference proteome</keyword>
<dbReference type="Proteomes" id="UP001164743">
    <property type="component" value="Chromosome 1A"/>
</dbReference>
<name>A0ABY7C8B7_9BASI</name>
<dbReference type="GeneID" id="77806208"/>
<gene>
    <name evidence="2" type="ORF">PtA15_1A30</name>
</gene>
<evidence type="ECO:0000256" key="1">
    <source>
        <dbReference type="SAM" id="MobiDB-lite"/>
    </source>
</evidence>
<sequence>MPPWNMYTFEFKPDSNYDHDDPEANSSKSDSPPKVLVPTRKSCGKPKAEEFIHKADKEDSDDDQKNRKYQ</sequence>
<organism evidence="2 3">
    <name type="scientific">Puccinia triticina</name>
    <dbReference type="NCBI Taxonomy" id="208348"/>
    <lineage>
        <taxon>Eukaryota</taxon>
        <taxon>Fungi</taxon>
        <taxon>Dikarya</taxon>
        <taxon>Basidiomycota</taxon>
        <taxon>Pucciniomycotina</taxon>
        <taxon>Pucciniomycetes</taxon>
        <taxon>Pucciniales</taxon>
        <taxon>Pucciniaceae</taxon>
        <taxon>Puccinia</taxon>
    </lineage>
</organism>
<evidence type="ECO:0000313" key="2">
    <source>
        <dbReference type="EMBL" id="WAQ80692.1"/>
    </source>
</evidence>
<feature type="region of interest" description="Disordered" evidence="1">
    <location>
        <begin position="1"/>
        <end position="70"/>
    </location>
</feature>